<dbReference type="Proteomes" id="UP000280307">
    <property type="component" value="Unassembled WGS sequence"/>
</dbReference>
<protein>
    <submittedName>
        <fullName evidence="2">Uncharacterized protein</fullName>
    </submittedName>
</protein>
<reference evidence="2 3" key="1">
    <citation type="submission" date="2018-12" db="EMBL/GenBank/DDBJ databases">
        <title>Genome Sequence of Candidatus Viridilinea halotolerans isolated from saline sulfide-rich spring.</title>
        <authorList>
            <person name="Grouzdev D.S."/>
            <person name="Burganskaya E.I."/>
            <person name="Krutkina M.S."/>
            <person name="Sukhacheva M.V."/>
            <person name="Gorlenko V.M."/>
        </authorList>
    </citation>
    <scope>NUCLEOTIDE SEQUENCE [LARGE SCALE GENOMIC DNA]</scope>
    <source>
        <strain evidence="2">Chok-6</strain>
    </source>
</reference>
<keyword evidence="1" id="KW-1133">Transmembrane helix</keyword>
<accession>A0A426TTA5</accession>
<comment type="caution">
    <text evidence="2">The sequence shown here is derived from an EMBL/GenBank/DDBJ whole genome shotgun (WGS) entry which is preliminary data.</text>
</comment>
<keyword evidence="1" id="KW-0472">Membrane</keyword>
<name>A0A426TTA5_9CHLR</name>
<keyword evidence="1" id="KW-0812">Transmembrane</keyword>
<gene>
    <name evidence="2" type="ORF">EI684_18470</name>
</gene>
<dbReference type="AlphaFoldDB" id="A0A426TTA5"/>
<feature type="transmembrane region" description="Helical" evidence="1">
    <location>
        <begin position="40"/>
        <end position="58"/>
    </location>
</feature>
<evidence type="ECO:0000313" key="3">
    <source>
        <dbReference type="Proteomes" id="UP000280307"/>
    </source>
</evidence>
<evidence type="ECO:0000313" key="2">
    <source>
        <dbReference type="EMBL" id="RRR67781.1"/>
    </source>
</evidence>
<sequence length="249" mass="27164">MQADRAEGDLARVEHHYSLQHPLAFGPTSLSRSFQLHRPGWMVVIFVASVITILLAFGGREGALLSNWGAERIERGSVNGLSSALTAPMRPAGDYVLRAPPSLTAEQIDRILATYSSPATGTGQSWYNLGLERGIDPAYAVAFFIHESTAGTAQGWAGLKPDGSTTHNVGNIICAGYASCYGRFRDYPSWEAGIADWYRLIDVEYLNGRGHQTVADIIPVYAPAFENDVNGYVNVVQRLVDQWRSHGVP</sequence>
<organism evidence="2 3">
    <name type="scientific">Candidatus Viridilinea halotolerans</name>
    <dbReference type="NCBI Taxonomy" id="2491704"/>
    <lineage>
        <taxon>Bacteria</taxon>
        <taxon>Bacillati</taxon>
        <taxon>Chloroflexota</taxon>
        <taxon>Chloroflexia</taxon>
        <taxon>Chloroflexales</taxon>
        <taxon>Chloroflexineae</taxon>
        <taxon>Oscillochloridaceae</taxon>
        <taxon>Candidatus Viridilinea</taxon>
    </lineage>
</organism>
<proteinExistence type="predicted"/>
<evidence type="ECO:0000256" key="1">
    <source>
        <dbReference type="SAM" id="Phobius"/>
    </source>
</evidence>
<dbReference type="EMBL" id="RSAS01000763">
    <property type="protein sequence ID" value="RRR67781.1"/>
    <property type="molecule type" value="Genomic_DNA"/>
</dbReference>